<comment type="caution">
    <text evidence="1">The sequence shown here is derived from an EMBL/GenBank/DDBJ whole genome shotgun (WGS) entry which is preliminary data.</text>
</comment>
<evidence type="ECO:0000313" key="2">
    <source>
        <dbReference type="Proteomes" id="UP001595816"/>
    </source>
</evidence>
<evidence type="ECO:0008006" key="3">
    <source>
        <dbReference type="Google" id="ProtNLM"/>
    </source>
</evidence>
<accession>A0ABV8LSB5</accession>
<name>A0ABV8LSB5_9ACTN</name>
<keyword evidence="2" id="KW-1185">Reference proteome</keyword>
<dbReference type="Gene3D" id="3.30.460.10">
    <property type="entry name" value="Beta Polymerase, domain 2"/>
    <property type="match status" value="1"/>
</dbReference>
<dbReference type="InterPro" id="IPR043519">
    <property type="entry name" value="NT_sf"/>
</dbReference>
<organism evidence="1 2">
    <name type="scientific">Hamadaea flava</name>
    <dbReference type="NCBI Taxonomy" id="1742688"/>
    <lineage>
        <taxon>Bacteria</taxon>
        <taxon>Bacillati</taxon>
        <taxon>Actinomycetota</taxon>
        <taxon>Actinomycetes</taxon>
        <taxon>Micromonosporales</taxon>
        <taxon>Micromonosporaceae</taxon>
        <taxon>Hamadaea</taxon>
    </lineage>
</organism>
<gene>
    <name evidence="1" type="ORF">ACFOZ4_25060</name>
</gene>
<reference evidence="2" key="1">
    <citation type="journal article" date="2019" name="Int. J. Syst. Evol. Microbiol.">
        <title>The Global Catalogue of Microorganisms (GCM) 10K type strain sequencing project: providing services to taxonomists for standard genome sequencing and annotation.</title>
        <authorList>
            <consortium name="The Broad Institute Genomics Platform"/>
            <consortium name="The Broad Institute Genome Sequencing Center for Infectious Disease"/>
            <person name="Wu L."/>
            <person name="Ma J."/>
        </authorList>
    </citation>
    <scope>NUCLEOTIDE SEQUENCE [LARGE SCALE GENOMIC DNA]</scope>
    <source>
        <strain evidence="2">CGMCC 4.7289</strain>
    </source>
</reference>
<evidence type="ECO:0000313" key="1">
    <source>
        <dbReference type="EMBL" id="MFC4133897.1"/>
    </source>
</evidence>
<proteinExistence type="predicted"/>
<sequence length="229" mass="23747">MPTPELAERLLRMTQDRQTALDKTVEAARLAGLGALLLIGSLGRGGGDAWSDLDLIAVGDAAAALDLADVFGDQVLATVDAPREAPIGGSYAGVCLQITDGVLWLDWYRWPIETAAIPTDATALYDDLRLPASPVEFIPLITAHSDPTAPGASGDAAVLLRVAVAAKYLARSAAAKLAAKIPETAGLRLDETAERLHAMAASVTDPELAAAVTATRKLVDLAEAARTSS</sequence>
<protein>
    <recommendedName>
        <fullName evidence="3">Nucleotidyltransferase domain-containing protein</fullName>
    </recommendedName>
</protein>
<dbReference type="RefSeq" id="WP_253761903.1">
    <property type="nucleotide sequence ID" value="NZ_JAMZDZ010000001.1"/>
</dbReference>
<dbReference type="Proteomes" id="UP001595816">
    <property type="component" value="Unassembled WGS sequence"/>
</dbReference>
<dbReference type="EMBL" id="JBHSAY010000015">
    <property type="protein sequence ID" value="MFC4133897.1"/>
    <property type="molecule type" value="Genomic_DNA"/>
</dbReference>